<gene>
    <name evidence="2" type="ORF">CTRG_00058</name>
</gene>
<keyword evidence="1" id="KW-1133">Transmembrane helix</keyword>
<sequence>MKKNQSTSKSTYYKIAFAFAFCFSVLVIIIKTLIDFNYNQINISPRMDKRFTKGTGFQSFSRINKRVDWSQIALSFGLSIITGVATGATYLSGMFCSTLSKYLVQWPQSAYLSKVVSPVFWSQE</sequence>
<keyword evidence="1" id="KW-0472">Membrane</keyword>
<evidence type="ECO:0000313" key="3">
    <source>
        <dbReference type="Proteomes" id="UP000002037"/>
    </source>
</evidence>
<evidence type="ECO:0000313" key="2">
    <source>
        <dbReference type="EMBL" id="EER35319.1"/>
    </source>
</evidence>
<feature type="transmembrane region" description="Helical" evidence="1">
    <location>
        <begin position="12"/>
        <end position="34"/>
    </location>
</feature>
<proteinExistence type="predicted"/>
<dbReference type="RefSeq" id="XP_002545277.1">
    <property type="nucleotide sequence ID" value="XM_002545231.1"/>
</dbReference>
<feature type="transmembrane region" description="Helical" evidence="1">
    <location>
        <begin position="69"/>
        <end position="91"/>
    </location>
</feature>
<dbReference type="VEuPathDB" id="FungiDB:CTRG_00058"/>
<organism evidence="2 3">
    <name type="scientific">Candida tropicalis (strain ATCC MYA-3404 / T1)</name>
    <name type="common">Yeast</name>
    <dbReference type="NCBI Taxonomy" id="294747"/>
    <lineage>
        <taxon>Eukaryota</taxon>
        <taxon>Fungi</taxon>
        <taxon>Dikarya</taxon>
        <taxon>Ascomycota</taxon>
        <taxon>Saccharomycotina</taxon>
        <taxon>Pichiomycetes</taxon>
        <taxon>Debaryomycetaceae</taxon>
        <taxon>Candida/Lodderomyces clade</taxon>
        <taxon>Candida</taxon>
    </lineage>
</organism>
<accession>C5M1W9</accession>
<protein>
    <submittedName>
        <fullName evidence="2">Uncharacterized protein</fullName>
    </submittedName>
</protein>
<evidence type="ECO:0000256" key="1">
    <source>
        <dbReference type="SAM" id="Phobius"/>
    </source>
</evidence>
<dbReference type="HOGENOM" id="CLU_2003621_0_0_1"/>
<reference evidence="2 3" key="1">
    <citation type="journal article" date="2009" name="Nature">
        <title>Evolution of pathogenicity and sexual reproduction in eight Candida genomes.</title>
        <authorList>
            <person name="Butler G."/>
            <person name="Rasmussen M.D."/>
            <person name="Lin M.F."/>
            <person name="Santos M.A."/>
            <person name="Sakthikumar S."/>
            <person name="Munro C.A."/>
            <person name="Rheinbay E."/>
            <person name="Grabherr M."/>
            <person name="Forche A."/>
            <person name="Reedy J.L."/>
            <person name="Agrafioti I."/>
            <person name="Arnaud M.B."/>
            <person name="Bates S."/>
            <person name="Brown A.J."/>
            <person name="Brunke S."/>
            <person name="Costanzo M.C."/>
            <person name="Fitzpatrick D.A."/>
            <person name="de Groot P.W."/>
            <person name="Harris D."/>
            <person name="Hoyer L.L."/>
            <person name="Hube B."/>
            <person name="Klis F.M."/>
            <person name="Kodira C."/>
            <person name="Lennard N."/>
            <person name="Logue M.E."/>
            <person name="Martin R."/>
            <person name="Neiman A.M."/>
            <person name="Nikolaou E."/>
            <person name="Quail M.A."/>
            <person name="Quinn J."/>
            <person name="Santos M.C."/>
            <person name="Schmitzberger F.F."/>
            <person name="Sherlock G."/>
            <person name="Shah P."/>
            <person name="Silverstein K.A."/>
            <person name="Skrzypek M.S."/>
            <person name="Soll D."/>
            <person name="Staggs R."/>
            <person name="Stansfield I."/>
            <person name="Stumpf M.P."/>
            <person name="Sudbery P.E."/>
            <person name="Srikantha T."/>
            <person name="Zeng Q."/>
            <person name="Berman J."/>
            <person name="Berriman M."/>
            <person name="Heitman J."/>
            <person name="Gow N.A."/>
            <person name="Lorenz M.C."/>
            <person name="Birren B.W."/>
            <person name="Kellis M."/>
            <person name="Cuomo C.A."/>
        </authorList>
    </citation>
    <scope>NUCLEOTIDE SEQUENCE [LARGE SCALE GENOMIC DNA]</scope>
    <source>
        <strain evidence="3">ATCC MYA-3404 / T1</strain>
    </source>
</reference>
<dbReference type="EMBL" id="GG692395">
    <property type="protein sequence ID" value="EER35319.1"/>
    <property type="molecule type" value="Genomic_DNA"/>
</dbReference>
<dbReference type="AlphaFoldDB" id="C5M1W9"/>
<dbReference type="KEGG" id="ctp:CTRG_00058"/>
<dbReference type="Proteomes" id="UP000002037">
    <property type="component" value="Unassembled WGS sequence"/>
</dbReference>
<keyword evidence="1" id="KW-0812">Transmembrane</keyword>
<name>C5M1W9_CANTT</name>
<dbReference type="GeneID" id="8298950"/>
<keyword evidence="3" id="KW-1185">Reference proteome</keyword>